<dbReference type="EMBL" id="CAJNOQ010003010">
    <property type="protein sequence ID" value="CAF0990656.1"/>
    <property type="molecule type" value="Genomic_DNA"/>
</dbReference>
<feature type="domain" description="Tc1-like transposase DDE" evidence="2">
    <location>
        <begin position="249"/>
        <end position="358"/>
    </location>
</feature>
<dbReference type="InterPro" id="IPR036397">
    <property type="entry name" value="RNaseH_sf"/>
</dbReference>
<dbReference type="EMBL" id="CAJOBC010003010">
    <property type="protein sequence ID" value="CAF3762647.1"/>
    <property type="molecule type" value="Genomic_DNA"/>
</dbReference>
<dbReference type="InterPro" id="IPR038717">
    <property type="entry name" value="Tc1-like_DDE_dom"/>
</dbReference>
<dbReference type="InterPro" id="IPR002492">
    <property type="entry name" value="Transposase_Tc1-like"/>
</dbReference>
<protein>
    <recommendedName>
        <fullName evidence="6">Transposase</fullName>
    </recommendedName>
</protein>
<evidence type="ECO:0000313" key="4">
    <source>
        <dbReference type="EMBL" id="CAF3762647.1"/>
    </source>
</evidence>
<dbReference type="Pfam" id="PF13358">
    <property type="entry name" value="DDE_3"/>
    <property type="match status" value="1"/>
</dbReference>
<dbReference type="Proteomes" id="UP000681722">
    <property type="component" value="Unassembled WGS sequence"/>
</dbReference>
<proteinExistence type="predicted"/>
<evidence type="ECO:0000313" key="5">
    <source>
        <dbReference type="Proteomes" id="UP000663829"/>
    </source>
</evidence>
<evidence type="ECO:0008006" key="6">
    <source>
        <dbReference type="Google" id="ProtNLM"/>
    </source>
</evidence>
<feature type="domain" description="Transposase Tc1-like" evidence="1">
    <location>
        <begin position="168"/>
        <end position="238"/>
    </location>
</feature>
<dbReference type="SUPFAM" id="SSF46689">
    <property type="entry name" value="Homeodomain-like"/>
    <property type="match status" value="1"/>
</dbReference>
<dbReference type="GO" id="GO:0003677">
    <property type="term" value="F:DNA binding"/>
    <property type="evidence" value="ECO:0007669"/>
    <property type="project" value="InterPro"/>
</dbReference>
<evidence type="ECO:0000313" key="3">
    <source>
        <dbReference type="EMBL" id="CAF0990656.1"/>
    </source>
</evidence>
<dbReference type="OrthoDB" id="4843387at2759"/>
<evidence type="ECO:0000259" key="1">
    <source>
        <dbReference type="Pfam" id="PF01498"/>
    </source>
</evidence>
<dbReference type="GO" id="GO:0006313">
    <property type="term" value="P:DNA transposition"/>
    <property type="evidence" value="ECO:0007669"/>
    <property type="project" value="InterPro"/>
</dbReference>
<dbReference type="Pfam" id="PF13384">
    <property type="entry name" value="HTH_23"/>
    <property type="match status" value="1"/>
</dbReference>
<evidence type="ECO:0000259" key="2">
    <source>
        <dbReference type="Pfam" id="PF13358"/>
    </source>
</evidence>
<organism evidence="3 5">
    <name type="scientific">Didymodactylos carnosus</name>
    <dbReference type="NCBI Taxonomy" id="1234261"/>
    <lineage>
        <taxon>Eukaryota</taxon>
        <taxon>Metazoa</taxon>
        <taxon>Spiralia</taxon>
        <taxon>Gnathifera</taxon>
        <taxon>Rotifera</taxon>
        <taxon>Eurotatoria</taxon>
        <taxon>Bdelloidea</taxon>
        <taxon>Philodinida</taxon>
        <taxon>Philodinidae</taxon>
        <taxon>Didymodactylos</taxon>
    </lineage>
</organism>
<dbReference type="InterPro" id="IPR009057">
    <property type="entry name" value="Homeodomain-like_sf"/>
</dbReference>
<dbReference type="InterPro" id="IPR052338">
    <property type="entry name" value="Transposase_5"/>
</dbReference>
<dbReference type="InterPro" id="IPR036388">
    <property type="entry name" value="WH-like_DNA-bd_sf"/>
</dbReference>
<dbReference type="Pfam" id="PF01498">
    <property type="entry name" value="HTH_Tnp_Tc3_2"/>
    <property type="match status" value="1"/>
</dbReference>
<dbReference type="Gene3D" id="3.30.420.10">
    <property type="entry name" value="Ribonuclease H-like superfamily/Ribonuclease H"/>
    <property type="match status" value="1"/>
</dbReference>
<accession>A0A814FX84</accession>
<gene>
    <name evidence="3" type="ORF">GPM918_LOCUS13235</name>
    <name evidence="4" type="ORF">SRO942_LOCUS13235</name>
</gene>
<dbReference type="Proteomes" id="UP000663829">
    <property type="component" value="Unassembled WGS sequence"/>
</dbReference>
<keyword evidence="5" id="KW-1185">Reference proteome</keyword>
<reference evidence="3" key="1">
    <citation type="submission" date="2021-02" db="EMBL/GenBank/DDBJ databases">
        <authorList>
            <person name="Nowell W R."/>
        </authorList>
    </citation>
    <scope>NUCLEOTIDE SEQUENCE</scope>
</reference>
<dbReference type="PANTHER" id="PTHR23022">
    <property type="entry name" value="TRANSPOSABLE ELEMENT-RELATED"/>
    <property type="match status" value="1"/>
</dbReference>
<dbReference type="AlphaFoldDB" id="A0A814FX84"/>
<dbReference type="PANTHER" id="PTHR23022:SF135">
    <property type="entry name" value="SI:DKEY-77F5.3"/>
    <property type="match status" value="1"/>
</dbReference>
<dbReference type="GO" id="GO:0015074">
    <property type="term" value="P:DNA integration"/>
    <property type="evidence" value="ECO:0007669"/>
    <property type="project" value="InterPro"/>
</dbReference>
<name>A0A814FX84_9BILA</name>
<sequence>MLGMAYHELLAKTRSIIESIVSLLAPNNAEEVLDSLCSGNESENPVVLDGKFLSVIKGVTQAYQNADDWPTRRITPSLGALSKPYELYILLILLLSKPLMGKKPIDPVIRAQAVALHGAGLNQVQISKQLKISRSCVQNTIKKYEELFRYNDLKHTGRPKKLSDREVRHLKKLVKGDSRLSAAKIASDLTNSLPKPVTIRTVRRYLKDLGFEYVVKIKKQWLSARHWQQRVAWCTQHLSWTHDDWRKNKRIPVIGIWGGISRFGTTAAKIYTQNMNGQLYCDVLQKELQQSMTKILKKTEIIFQQDLAPWHTSNILKDKIAKLKLKVFDWASKSPALSPIEMLWSILDKKLASKRFISKEP</sequence>
<dbReference type="Gene3D" id="1.10.10.10">
    <property type="entry name" value="Winged helix-like DNA-binding domain superfamily/Winged helix DNA-binding domain"/>
    <property type="match status" value="1"/>
</dbReference>
<comment type="caution">
    <text evidence="3">The sequence shown here is derived from an EMBL/GenBank/DDBJ whole genome shotgun (WGS) entry which is preliminary data.</text>
</comment>